<sequence length="300" mass="34069">MNTFRITHTTHYVYTNPVSRCHNEARMSPMNLPLQTCAFSKVHVSPSPRSSFQRIDYFGNHVFSFDIHQQHQELTISVISEVATTPTSKLPSPPPTNSVPWDQFYQHLEHVNKHKQLMMYEFILPSPLIPQSRCVKEYALSSFPPDRPLLDAVNDLISRIYHDFKYEPGFSTLSTPLEDVIEHRKGVCQDFAHLAIGCLRSMGLPAMYISGYLETDSPPGKPKLTGVDASHAWLNVFIPEFGWQGFDPTNNQIANERYIVIAQGRDYADVTPLKGVIYGGGHHHLKVQVDVARTHTHTFN</sequence>
<evidence type="ECO:0000313" key="2">
    <source>
        <dbReference type="EMBL" id="MBU2712772.1"/>
    </source>
</evidence>
<feature type="domain" description="Transglutaminase-like" evidence="1">
    <location>
        <begin position="180"/>
        <end position="250"/>
    </location>
</feature>
<dbReference type="InterPro" id="IPR002931">
    <property type="entry name" value="Transglutaminase-like"/>
</dbReference>
<dbReference type="PANTHER" id="PTHR33490">
    <property type="entry name" value="BLR5614 PROTEIN-RELATED"/>
    <property type="match status" value="1"/>
</dbReference>
<dbReference type="EMBL" id="JAGSOY010000048">
    <property type="protein sequence ID" value="MBU2712772.1"/>
    <property type="molecule type" value="Genomic_DNA"/>
</dbReference>
<dbReference type="Pfam" id="PF01841">
    <property type="entry name" value="Transglut_core"/>
    <property type="match status" value="1"/>
</dbReference>
<proteinExistence type="predicted"/>
<dbReference type="SUPFAM" id="SSF54001">
    <property type="entry name" value="Cysteine proteinases"/>
    <property type="match status" value="1"/>
</dbReference>
<evidence type="ECO:0000259" key="1">
    <source>
        <dbReference type="SMART" id="SM00460"/>
    </source>
</evidence>
<dbReference type="RefSeq" id="WP_215820999.1">
    <property type="nucleotide sequence ID" value="NZ_JAGSOY010000048.1"/>
</dbReference>
<comment type="caution">
    <text evidence="2">The sequence shown here is derived from an EMBL/GenBank/DDBJ whole genome shotgun (WGS) entry which is preliminary data.</text>
</comment>
<dbReference type="PANTHER" id="PTHR33490:SF7">
    <property type="entry name" value="BLR2979 PROTEIN"/>
    <property type="match status" value="1"/>
</dbReference>
<gene>
    <name evidence="2" type="ORF">KCG35_17020</name>
</gene>
<dbReference type="SMART" id="SM00460">
    <property type="entry name" value="TGc"/>
    <property type="match status" value="1"/>
</dbReference>
<organism evidence="2 3">
    <name type="scientific">Zooshikella harenae</name>
    <dbReference type="NCBI Taxonomy" id="2827238"/>
    <lineage>
        <taxon>Bacteria</taxon>
        <taxon>Pseudomonadati</taxon>
        <taxon>Pseudomonadota</taxon>
        <taxon>Gammaproteobacteria</taxon>
        <taxon>Oceanospirillales</taxon>
        <taxon>Zooshikellaceae</taxon>
        <taxon>Zooshikella</taxon>
    </lineage>
</organism>
<dbReference type="InterPro" id="IPR013589">
    <property type="entry name" value="Bac_transglu_N"/>
</dbReference>
<evidence type="ECO:0000313" key="3">
    <source>
        <dbReference type="Proteomes" id="UP000690515"/>
    </source>
</evidence>
<keyword evidence="3" id="KW-1185">Reference proteome</keyword>
<dbReference type="Pfam" id="PF08379">
    <property type="entry name" value="Bact_transglu_N"/>
    <property type="match status" value="1"/>
</dbReference>
<reference evidence="2 3" key="1">
    <citation type="submission" date="2021-04" db="EMBL/GenBank/DDBJ databases">
        <authorList>
            <person name="Pira H."/>
            <person name="Risdian C."/>
            <person name="Wink J."/>
        </authorList>
    </citation>
    <scope>NUCLEOTIDE SEQUENCE [LARGE SCALE GENOMIC DNA]</scope>
    <source>
        <strain evidence="2 3">WH53</strain>
    </source>
</reference>
<name>A0ABS5ZFC9_9GAMM</name>
<dbReference type="Gene3D" id="3.10.620.30">
    <property type="match status" value="1"/>
</dbReference>
<dbReference type="InterPro" id="IPR038765">
    <property type="entry name" value="Papain-like_cys_pep_sf"/>
</dbReference>
<dbReference type="Proteomes" id="UP000690515">
    <property type="component" value="Unassembled WGS sequence"/>
</dbReference>
<accession>A0ABS5ZFC9</accession>
<protein>
    <submittedName>
        <fullName evidence="2">Transglutaminase family protein</fullName>
    </submittedName>
</protein>